<feature type="compositionally biased region" description="Basic and acidic residues" evidence="5">
    <location>
        <begin position="1022"/>
        <end position="1033"/>
    </location>
</feature>
<dbReference type="SUPFAM" id="SSF158230">
    <property type="entry name" value="PRP4-like"/>
    <property type="match status" value="1"/>
</dbReference>
<dbReference type="SUPFAM" id="SSF47938">
    <property type="entry name" value="Functional domain of the splicing factor Prp18"/>
    <property type="match status" value="1"/>
</dbReference>
<comment type="caution">
    <text evidence="7">The sequence shown here is derived from an EMBL/GenBank/DDBJ whole genome shotgun (WGS) entry which is preliminary data.</text>
</comment>
<dbReference type="GO" id="GO:0005681">
    <property type="term" value="C:spliceosomal complex"/>
    <property type="evidence" value="ECO:0007669"/>
    <property type="project" value="InterPro"/>
</dbReference>
<keyword evidence="4" id="KW-0694">RNA-binding</keyword>
<feature type="region of interest" description="Disordered" evidence="5">
    <location>
        <begin position="334"/>
        <end position="379"/>
    </location>
</feature>
<keyword evidence="1" id="KW-0479">Metal-binding</keyword>
<dbReference type="SMART" id="SM00500">
    <property type="entry name" value="SFM"/>
    <property type="match status" value="1"/>
</dbReference>
<dbReference type="GO" id="GO:0008380">
    <property type="term" value="P:RNA splicing"/>
    <property type="evidence" value="ECO:0007669"/>
    <property type="project" value="InterPro"/>
</dbReference>
<feature type="region of interest" description="Disordered" evidence="5">
    <location>
        <begin position="959"/>
        <end position="979"/>
    </location>
</feature>
<dbReference type="GO" id="GO:0046872">
    <property type="term" value="F:metal ion binding"/>
    <property type="evidence" value="ECO:0007669"/>
    <property type="project" value="UniProtKB-KW"/>
</dbReference>
<dbReference type="InterPro" id="IPR033749">
    <property type="entry name" value="Polyprenyl_synt_CS"/>
</dbReference>
<name>A0A2A2LN36_9BILA</name>
<dbReference type="GO" id="GO:0008299">
    <property type="term" value="P:isoprenoid biosynthetic process"/>
    <property type="evidence" value="ECO:0007669"/>
    <property type="project" value="InterPro"/>
</dbReference>
<dbReference type="CDD" id="cd00685">
    <property type="entry name" value="Trans_IPPS_HT"/>
    <property type="match status" value="1"/>
</dbReference>
<dbReference type="InterPro" id="IPR012677">
    <property type="entry name" value="Nucleotide-bd_a/b_plait_sf"/>
</dbReference>
<dbReference type="Pfam" id="PF02840">
    <property type="entry name" value="Prp18"/>
    <property type="match status" value="1"/>
</dbReference>
<evidence type="ECO:0000313" key="7">
    <source>
        <dbReference type="EMBL" id="PAV87636.1"/>
    </source>
</evidence>
<feature type="region of interest" description="Disordered" evidence="5">
    <location>
        <begin position="648"/>
        <end position="708"/>
    </location>
</feature>
<dbReference type="Gene3D" id="1.20.940.10">
    <property type="entry name" value="Functional domain of the splicing factor Prp18"/>
    <property type="match status" value="1"/>
</dbReference>
<feature type="domain" description="RRM" evidence="6">
    <location>
        <begin position="885"/>
        <end position="961"/>
    </location>
</feature>
<dbReference type="Gene3D" id="1.25.40.10">
    <property type="entry name" value="Tetratricopeptide repeat domain"/>
    <property type="match status" value="1"/>
</dbReference>
<dbReference type="Gene3D" id="3.30.70.330">
    <property type="match status" value="2"/>
</dbReference>
<dbReference type="PANTHER" id="PTHR12001">
    <property type="entry name" value="GERANYLGERANYL PYROPHOSPHATE SYNTHASE"/>
    <property type="match status" value="1"/>
</dbReference>
<dbReference type="InterPro" id="IPR000504">
    <property type="entry name" value="RRM_dom"/>
</dbReference>
<dbReference type="Pfam" id="PF00348">
    <property type="entry name" value="polyprenyl_synt"/>
    <property type="match status" value="1"/>
</dbReference>
<dbReference type="PANTHER" id="PTHR12001:SF44">
    <property type="entry name" value="GERANYLGERANYL PYROPHOSPHATE SYNTHASE"/>
    <property type="match status" value="1"/>
</dbReference>
<evidence type="ECO:0000256" key="5">
    <source>
        <dbReference type="SAM" id="MobiDB-lite"/>
    </source>
</evidence>
<dbReference type="SMART" id="SM00386">
    <property type="entry name" value="HAT"/>
    <property type="match status" value="4"/>
</dbReference>
<evidence type="ECO:0000256" key="2">
    <source>
        <dbReference type="ARBA" id="ARBA00022842"/>
    </source>
</evidence>
<dbReference type="InterPro" id="IPR036285">
    <property type="entry name" value="PRP4-like_sf"/>
</dbReference>
<feature type="domain" description="RRM" evidence="6">
    <location>
        <begin position="796"/>
        <end position="870"/>
    </location>
</feature>
<dbReference type="GO" id="GO:0004659">
    <property type="term" value="F:prenyltransferase activity"/>
    <property type="evidence" value="ECO:0007669"/>
    <property type="project" value="InterPro"/>
</dbReference>
<evidence type="ECO:0000256" key="1">
    <source>
        <dbReference type="ARBA" id="ARBA00022723"/>
    </source>
</evidence>
<dbReference type="SUPFAM" id="SSF54928">
    <property type="entry name" value="RNA-binding domain, RBD"/>
    <property type="match status" value="2"/>
</dbReference>
<dbReference type="InterPro" id="IPR035979">
    <property type="entry name" value="RBD_domain_sf"/>
</dbReference>
<feature type="compositionally biased region" description="Gly residues" evidence="5">
    <location>
        <begin position="1011"/>
        <end position="1021"/>
    </location>
</feature>
<keyword evidence="2" id="KW-0460">Magnesium</keyword>
<evidence type="ECO:0000256" key="4">
    <source>
        <dbReference type="PROSITE-ProRule" id="PRU00176"/>
    </source>
</evidence>
<dbReference type="PROSITE" id="PS50102">
    <property type="entry name" value="RRM"/>
    <property type="match status" value="2"/>
</dbReference>
<organism evidence="7 8">
    <name type="scientific">Diploscapter pachys</name>
    <dbReference type="NCBI Taxonomy" id="2018661"/>
    <lineage>
        <taxon>Eukaryota</taxon>
        <taxon>Metazoa</taxon>
        <taxon>Ecdysozoa</taxon>
        <taxon>Nematoda</taxon>
        <taxon>Chromadorea</taxon>
        <taxon>Rhabditida</taxon>
        <taxon>Rhabditina</taxon>
        <taxon>Rhabditomorpha</taxon>
        <taxon>Rhabditoidea</taxon>
        <taxon>Rhabditidae</taxon>
        <taxon>Diploscapter</taxon>
    </lineage>
</organism>
<dbReference type="SUPFAM" id="SSF48576">
    <property type="entry name" value="Terpenoid synthases"/>
    <property type="match status" value="1"/>
</dbReference>
<dbReference type="STRING" id="2018661.A0A2A2LN36"/>
<dbReference type="Gene3D" id="1.10.600.10">
    <property type="entry name" value="Farnesyl Diphosphate Synthase"/>
    <property type="match status" value="1"/>
</dbReference>
<feature type="region of interest" description="Disordered" evidence="5">
    <location>
        <begin position="1007"/>
        <end position="1042"/>
    </location>
</feature>
<evidence type="ECO:0000259" key="6">
    <source>
        <dbReference type="PROSITE" id="PS50102"/>
    </source>
</evidence>
<feature type="compositionally biased region" description="Basic and acidic residues" evidence="5">
    <location>
        <begin position="70"/>
        <end position="82"/>
    </location>
</feature>
<dbReference type="PROSITE" id="PS00723">
    <property type="entry name" value="POLYPRENYL_SYNTHASE_1"/>
    <property type="match status" value="1"/>
</dbReference>
<feature type="compositionally biased region" description="Polar residues" evidence="5">
    <location>
        <begin position="770"/>
        <end position="783"/>
    </location>
</feature>
<dbReference type="GO" id="GO:0042811">
    <property type="term" value="P:pheromone biosynthetic process"/>
    <property type="evidence" value="ECO:0007669"/>
    <property type="project" value="UniProtKB-ARBA"/>
</dbReference>
<dbReference type="SMART" id="SM00360">
    <property type="entry name" value="RRM"/>
    <property type="match status" value="2"/>
</dbReference>
<dbReference type="SFLD" id="SFLDS00005">
    <property type="entry name" value="Isoprenoid_Synthase_Type_I"/>
    <property type="match status" value="1"/>
</dbReference>
<proteinExistence type="predicted"/>
<dbReference type="OrthoDB" id="6921389at2759"/>
<dbReference type="InterPro" id="IPR014906">
    <property type="entry name" value="PRP4-like"/>
</dbReference>
<feature type="region of interest" description="Disordered" evidence="5">
    <location>
        <begin position="50"/>
        <end position="82"/>
    </location>
</feature>
<protein>
    <recommendedName>
        <fullName evidence="3">PRP18 homolog</fullName>
    </recommendedName>
</protein>
<dbReference type="Proteomes" id="UP000218231">
    <property type="component" value="Unassembled WGS sequence"/>
</dbReference>
<feature type="compositionally biased region" description="Basic and acidic residues" evidence="5">
    <location>
        <begin position="678"/>
        <end position="692"/>
    </location>
</feature>
<feature type="compositionally biased region" description="Acidic residues" evidence="5">
    <location>
        <begin position="346"/>
        <end position="370"/>
    </location>
</feature>
<dbReference type="InterPro" id="IPR000092">
    <property type="entry name" value="Polyprenyl_synt"/>
</dbReference>
<dbReference type="Pfam" id="PF23240">
    <property type="entry name" value="HAT_PRP39_N"/>
    <property type="match status" value="1"/>
</dbReference>
<evidence type="ECO:0000256" key="3">
    <source>
        <dbReference type="ARBA" id="ARBA00031388"/>
    </source>
</evidence>
<dbReference type="InterPro" id="IPR011990">
    <property type="entry name" value="TPR-like_helical_dom_sf"/>
</dbReference>
<dbReference type="Pfam" id="PF08799">
    <property type="entry name" value="PRP4"/>
    <property type="match status" value="1"/>
</dbReference>
<sequence>MDALARMKEAIAKKRKQVEEIAPEGKKFFKRGDLEAKREQEYLEKQRLKEELRLAKEDRPTSSRENSPSEGRKQISSSEKKQEELRISLAEAQKRLRARSAPILLFGESADDIRERLIRLETEQPDLKEGWNNELETAYQDVDNELIREVIEGSQDKEGKHDVDLPANVDNWKQIEHQATLLGLGDDGNRDCDIVLSIIKYLLARWGKILNSRDDETKKSALGRHHASVHKQTVNHMKPLLNSLENHTCNSDIRHHLCKICRLMVLDRNYILANDAYMEMAIGNAPWPVGVTRSGIHQRPGSAKAYVSNIAHVLNDETQRNRFLTDYCKAMSKAEENGGRNPGTESTDEELDPHDIDMDSDSNDDEDEDYGNPGSGADTEELSAEMFQMALEEAREKKDPNLIQTVFDKFVNKFPDNAEVWHSYGHWAETELKIPSVAAKIYDRALQACPEYYTLWQQALTTFERAKKSAEEIDQCWANAKEIGITDDPLSGFSLYRTYIYLLRRRITTNAEAEGRTAGPQDYAKVAEVFEEGDKILREYFGRDWDPLFEYRKMQAQFYASKMREPEKAAKIWEDILASGAGRDADKWIEAVNLLRAYGTNLKLARKFLTNALNSVSDHPEQIFKFVIQFEREEGTLEELDLALQKVNNQSQQRAKRPQKKAQEQRSGPPKKQATPTKKWDKREGGREHAEQSHSAPAPRRRDTPFVDRKRPAPELLEMKEMENKKAHRLPPPSFDLPKSPAEKDKDGFVMPSLPIKKGANFTPLGSGIPRQSTSESMEISQENGEDGRQKPTSKWAVFVSNLDFKITEEQITEALEGVVAVRFNFRGGSKLHKGYAFVDLDSERHFRNALAKDRTPLDGRPMFISENDPNKRVGFKYDAGLEKNKLFVRNVHVDATEDQLRDLFIQFGPVKSARIVTFKSGVSKGIAYVDMENEKDAKRAVDAEELVLLEKQLTVLLSNPPKKGESSGGRPKSDFSGAVLGAHAPQQAGQRKGHASMIQLVPRNIAKKAGPGGSVGAGTGKKGENEKMEQDPKPLATSGERMNFNGNGAGDAKNSEGDDEHLLAPFQYIRSMPGKQIRSKLAKAFNFWLRIDDTVLNQIMEIVEMLHNASLMIDDIEDGSLLRRGLPVTHTIYGVARTINTSNFVYFVALEKCLKLQHPDVVKIFTEQILELHRGQGKEIFWRDSLVCPTEAQYEDMVVQKTGGLFCLAVNLMQLFSDIRLDFNQLLRLMALFFQIRDDYLNLMSEEMAEQKTFAEDLSEGKFSFPIIHAIKQMGQHNDDTVLNILRQKTQNIEVKKYCISQIKERGSFSYTLERLAQLSNEIKREIESLGGNGKLLEVISLLEESIRT</sequence>
<dbReference type="EMBL" id="LIAE01006556">
    <property type="protein sequence ID" value="PAV87636.1"/>
    <property type="molecule type" value="Genomic_DNA"/>
</dbReference>
<accession>A0A2A2LN36</accession>
<dbReference type="InterPro" id="IPR004098">
    <property type="entry name" value="Prp18"/>
</dbReference>
<feature type="region of interest" description="Disordered" evidence="5">
    <location>
        <begin position="761"/>
        <end position="792"/>
    </location>
</feature>
<gene>
    <name evidence="7" type="ORF">WR25_26599</name>
</gene>
<feature type="compositionally biased region" description="Basic and acidic residues" evidence="5">
    <location>
        <begin position="50"/>
        <end position="62"/>
    </location>
</feature>
<dbReference type="Gene3D" id="4.10.280.110">
    <property type="entry name" value="Pre-mRNA processing factor 4 domain"/>
    <property type="match status" value="1"/>
</dbReference>
<evidence type="ECO:0000313" key="8">
    <source>
        <dbReference type="Proteomes" id="UP000218231"/>
    </source>
</evidence>
<dbReference type="InterPro" id="IPR003107">
    <property type="entry name" value="HAT"/>
</dbReference>
<keyword evidence="8" id="KW-1185">Reference proteome</keyword>
<dbReference type="InterPro" id="IPR008949">
    <property type="entry name" value="Isoprenoid_synthase_dom_sf"/>
</dbReference>
<dbReference type="Pfam" id="PF00076">
    <property type="entry name" value="RRM_1"/>
    <property type="match status" value="2"/>
</dbReference>
<dbReference type="SUPFAM" id="SSF48452">
    <property type="entry name" value="TPR-like"/>
    <property type="match status" value="1"/>
</dbReference>
<reference evidence="7 8" key="1">
    <citation type="journal article" date="2017" name="Curr. Biol.">
        <title>Genome architecture and evolution of a unichromosomal asexual nematode.</title>
        <authorList>
            <person name="Fradin H."/>
            <person name="Zegar C."/>
            <person name="Gutwein M."/>
            <person name="Lucas J."/>
            <person name="Kovtun M."/>
            <person name="Corcoran D."/>
            <person name="Baugh L.R."/>
            <person name="Kiontke K."/>
            <person name="Gunsalus K."/>
            <person name="Fitch D.H."/>
            <person name="Piano F."/>
        </authorList>
    </citation>
    <scope>NUCLEOTIDE SEQUENCE [LARGE SCALE GENOMIC DNA]</scope>
    <source>
        <strain evidence="7">PF1309</strain>
    </source>
</reference>
<dbReference type="GO" id="GO:0003723">
    <property type="term" value="F:RNA binding"/>
    <property type="evidence" value="ECO:0007669"/>
    <property type="project" value="UniProtKB-UniRule"/>
</dbReference>